<keyword evidence="1" id="KW-0732">Signal</keyword>
<reference evidence="2 3" key="1">
    <citation type="submission" date="2021-07" db="EMBL/GenBank/DDBJ databases">
        <title>Genomic diversity and antimicrobial resistance of Prevotella spp. isolated from chronic lung disease airways.</title>
        <authorList>
            <person name="Webb K.A."/>
            <person name="Olagoke O.S."/>
            <person name="Baird T."/>
            <person name="Neill J."/>
            <person name="Pham A."/>
            <person name="Wells T.J."/>
            <person name="Ramsay K.A."/>
            <person name="Bell S.C."/>
            <person name="Sarovich D.S."/>
            <person name="Price E.P."/>
        </authorList>
    </citation>
    <scope>NUCLEOTIDE SEQUENCE [LARGE SCALE GENOMIC DNA]</scope>
    <source>
        <strain evidence="2 3">SCHI0027.S.6</strain>
    </source>
</reference>
<dbReference type="Proteomes" id="UP000812077">
    <property type="component" value="Unassembled WGS sequence"/>
</dbReference>
<sequence length="189" mass="21791">MRMKRYQSILTLLFLSFLVAACKIKVADKEETTNEIGTAVVVNQYRFPDQREHLKAFKDDIVIMKCEDYDFNTAPIGIGNKFFTLLRGWVYTDGVLSHTITSEGLTEGILVQDFPNNEDLKEYGGYYVSDKPYIKMNLYRTKDAVWFMNKRYPIARENGDSIFSPLIKSESGRSQSVWIFVGDIPLKNN</sequence>
<evidence type="ECO:0000313" key="3">
    <source>
        <dbReference type="Proteomes" id="UP000812077"/>
    </source>
</evidence>
<organism evidence="2 3">
    <name type="scientific">Prevotella melaninogenica</name>
    <dbReference type="NCBI Taxonomy" id="28132"/>
    <lineage>
        <taxon>Bacteria</taxon>
        <taxon>Pseudomonadati</taxon>
        <taxon>Bacteroidota</taxon>
        <taxon>Bacteroidia</taxon>
        <taxon>Bacteroidales</taxon>
        <taxon>Prevotellaceae</taxon>
        <taxon>Prevotella</taxon>
    </lineage>
</organism>
<name>A0ABS6Y7X2_9BACT</name>
<proteinExistence type="predicted"/>
<keyword evidence="3" id="KW-1185">Reference proteome</keyword>
<dbReference type="PROSITE" id="PS51257">
    <property type="entry name" value="PROKAR_LIPOPROTEIN"/>
    <property type="match status" value="1"/>
</dbReference>
<gene>
    <name evidence="2" type="ORF">KZO77_11285</name>
</gene>
<dbReference type="EMBL" id="JAHXCP010000027">
    <property type="protein sequence ID" value="MBW4755597.1"/>
    <property type="molecule type" value="Genomic_DNA"/>
</dbReference>
<feature type="chain" id="PRO_5047133918" description="Lipoprotein" evidence="1">
    <location>
        <begin position="22"/>
        <end position="189"/>
    </location>
</feature>
<evidence type="ECO:0000313" key="2">
    <source>
        <dbReference type="EMBL" id="MBW4755597.1"/>
    </source>
</evidence>
<evidence type="ECO:0008006" key="4">
    <source>
        <dbReference type="Google" id="ProtNLM"/>
    </source>
</evidence>
<protein>
    <recommendedName>
        <fullName evidence="4">Lipoprotein</fullName>
    </recommendedName>
</protein>
<dbReference type="RefSeq" id="WP_219434018.1">
    <property type="nucleotide sequence ID" value="NZ_JAHXCW010000003.1"/>
</dbReference>
<feature type="signal peptide" evidence="1">
    <location>
        <begin position="1"/>
        <end position="21"/>
    </location>
</feature>
<evidence type="ECO:0000256" key="1">
    <source>
        <dbReference type="SAM" id="SignalP"/>
    </source>
</evidence>
<comment type="caution">
    <text evidence="2">The sequence shown here is derived from an EMBL/GenBank/DDBJ whole genome shotgun (WGS) entry which is preliminary data.</text>
</comment>
<accession>A0ABS6Y7X2</accession>